<keyword evidence="3" id="KW-1185">Reference proteome</keyword>
<name>A0A133V4P1_9EURY</name>
<keyword evidence="1" id="KW-1133">Transmembrane helix</keyword>
<dbReference type="EMBL" id="LHXV01000015">
    <property type="protein sequence ID" value="KXB01366.1"/>
    <property type="molecule type" value="Genomic_DNA"/>
</dbReference>
<accession>A0A133V4P1</accession>
<feature type="transmembrane region" description="Helical" evidence="1">
    <location>
        <begin position="44"/>
        <end position="62"/>
    </location>
</feature>
<proteinExistence type="predicted"/>
<evidence type="ECO:0000313" key="2">
    <source>
        <dbReference type="EMBL" id="KXB01366.1"/>
    </source>
</evidence>
<evidence type="ECO:0000313" key="3">
    <source>
        <dbReference type="Proteomes" id="UP000070344"/>
    </source>
</evidence>
<comment type="caution">
    <text evidence="2">The sequence shown here is derived from an EMBL/GenBank/DDBJ whole genome shotgun (WGS) entry which is preliminary data.</text>
</comment>
<dbReference type="Proteomes" id="UP000070344">
    <property type="component" value="Unassembled WGS sequence"/>
</dbReference>
<sequence length="70" mass="7904">MPSAGKGIYKLMEEVLFGPKMSKKEKEIDRLYEMVSEGHIPKPLKILLILVSLFFGPILALIDKISEKNS</sequence>
<evidence type="ECO:0000256" key="1">
    <source>
        <dbReference type="SAM" id="Phobius"/>
    </source>
</evidence>
<evidence type="ECO:0008006" key="4">
    <source>
        <dbReference type="Google" id="ProtNLM"/>
    </source>
</evidence>
<dbReference type="AlphaFoldDB" id="A0A133V4P1"/>
<reference evidence="2 3" key="1">
    <citation type="journal article" date="2016" name="Sci. Rep.">
        <title>Metabolic traits of an uncultured archaeal lineage -MSBL1- from brine pools of the Red Sea.</title>
        <authorList>
            <person name="Mwirichia R."/>
            <person name="Alam I."/>
            <person name="Rashid M."/>
            <person name="Vinu M."/>
            <person name="Ba-Alawi W."/>
            <person name="Anthony Kamau A."/>
            <person name="Kamanda Ngugi D."/>
            <person name="Goker M."/>
            <person name="Klenk H.P."/>
            <person name="Bajic V."/>
            <person name="Stingl U."/>
        </authorList>
    </citation>
    <scope>NUCLEOTIDE SEQUENCE [LARGE SCALE GENOMIC DNA]</scope>
    <source>
        <strain evidence="2">SCGC-AAA259O05</strain>
    </source>
</reference>
<keyword evidence="1" id="KW-0472">Membrane</keyword>
<gene>
    <name evidence="2" type="ORF">AKJ41_01785</name>
</gene>
<protein>
    <recommendedName>
        <fullName evidence="4">Type II secretion system protein GspF domain-containing protein</fullName>
    </recommendedName>
</protein>
<keyword evidence="1" id="KW-0812">Transmembrane</keyword>
<organism evidence="2 3">
    <name type="scientific">candidate division MSBL1 archaeon SCGC-AAA259O05</name>
    <dbReference type="NCBI Taxonomy" id="1698271"/>
    <lineage>
        <taxon>Archaea</taxon>
        <taxon>Methanobacteriati</taxon>
        <taxon>Methanobacteriota</taxon>
        <taxon>candidate division MSBL1</taxon>
    </lineage>
</organism>